<keyword evidence="3" id="KW-1185">Reference proteome</keyword>
<sequence>MCCWTRVIEAFNAAEEKARYVHPSKSTSTHSSAVSSQIESEAQGVSL</sequence>
<dbReference type="Proteomes" id="UP000198535">
    <property type="component" value="Unassembled WGS sequence"/>
</dbReference>
<proteinExistence type="predicted"/>
<name>A0A1I4ULJ9_9EURY</name>
<evidence type="ECO:0000256" key="1">
    <source>
        <dbReference type="SAM" id="MobiDB-lite"/>
    </source>
</evidence>
<dbReference type="STRING" id="487685.SAMN04488696_2778"/>
<organism evidence="2 3">
    <name type="scientific">Methanolobus profundi</name>
    <dbReference type="NCBI Taxonomy" id="487685"/>
    <lineage>
        <taxon>Archaea</taxon>
        <taxon>Methanobacteriati</taxon>
        <taxon>Methanobacteriota</taxon>
        <taxon>Stenosarchaea group</taxon>
        <taxon>Methanomicrobia</taxon>
        <taxon>Methanosarcinales</taxon>
        <taxon>Methanosarcinaceae</taxon>
        <taxon>Methanolobus</taxon>
    </lineage>
</organism>
<reference evidence="3" key="1">
    <citation type="submission" date="2016-10" db="EMBL/GenBank/DDBJ databases">
        <authorList>
            <person name="Varghese N."/>
            <person name="Submissions S."/>
        </authorList>
    </citation>
    <scope>NUCLEOTIDE SEQUENCE [LARGE SCALE GENOMIC DNA]</scope>
    <source>
        <strain evidence="3">Mob M</strain>
    </source>
</reference>
<dbReference type="EMBL" id="FOUJ01000007">
    <property type="protein sequence ID" value="SFM89867.1"/>
    <property type="molecule type" value="Genomic_DNA"/>
</dbReference>
<feature type="compositionally biased region" description="Polar residues" evidence="1">
    <location>
        <begin position="37"/>
        <end position="47"/>
    </location>
</feature>
<accession>A0A1I4ULJ9</accession>
<gene>
    <name evidence="2" type="ORF">SAMN04488696_2778</name>
</gene>
<feature type="compositionally biased region" description="Low complexity" evidence="1">
    <location>
        <begin position="21"/>
        <end position="36"/>
    </location>
</feature>
<feature type="region of interest" description="Disordered" evidence="1">
    <location>
        <begin position="21"/>
        <end position="47"/>
    </location>
</feature>
<protein>
    <submittedName>
        <fullName evidence="2">Uncharacterized protein</fullName>
    </submittedName>
</protein>
<evidence type="ECO:0000313" key="3">
    <source>
        <dbReference type="Proteomes" id="UP000198535"/>
    </source>
</evidence>
<evidence type="ECO:0000313" key="2">
    <source>
        <dbReference type="EMBL" id="SFM89867.1"/>
    </source>
</evidence>
<dbReference type="AlphaFoldDB" id="A0A1I4ULJ9"/>